<gene>
    <name evidence="6" type="ORF">ACFOUW_32990</name>
</gene>
<evidence type="ECO:0000256" key="4">
    <source>
        <dbReference type="ARBA" id="ARBA00023002"/>
    </source>
</evidence>
<name>A0ABV7YKX8_9ACTN</name>
<dbReference type="InterPro" id="IPR016169">
    <property type="entry name" value="FAD-bd_PCMH_sub2"/>
</dbReference>
<dbReference type="Gene3D" id="3.30.465.10">
    <property type="match status" value="1"/>
</dbReference>
<protein>
    <submittedName>
        <fullName evidence="6">FAD-binding oxidoreductase</fullName>
    </submittedName>
</protein>
<dbReference type="InterPro" id="IPR016164">
    <property type="entry name" value="FAD-linked_Oxase-like_C"/>
</dbReference>
<comment type="similarity">
    <text evidence="1">Belongs to the FAD-binding oxidoreductase/transferase type 4 family.</text>
</comment>
<dbReference type="Pfam" id="PF02913">
    <property type="entry name" value="FAD-oxidase_C"/>
    <property type="match status" value="1"/>
</dbReference>
<keyword evidence="2" id="KW-0285">Flavoprotein</keyword>
<evidence type="ECO:0000313" key="7">
    <source>
        <dbReference type="Proteomes" id="UP001595699"/>
    </source>
</evidence>
<dbReference type="Gene3D" id="3.30.43.10">
    <property type="entry name" value="Uridine Diphospho-n-acetylenolpyruvylglucosamine Reductase, domain 2"/>
    <property type="match status" value="1"/>
</dbReference>
<sequence>MNDLAHAGLGPRPFARWAGAEHEITPTPEALAWLNGRLGELTPTSPSAVDDVAVPASELPKPTRDALAAIVGAEHVDSSDETRLAHAGGQSYRDVMRRRLAQDVVVPDAVVRPASHEEVVAVLAVCHQHRIAVVPYGGGTSVVGGVEPVRARCYAVVTLDLARLDALIAFDRVSRTATFGAGVSGPRAEELLAAHGFTLGHVPQSFQRATIGGYAATRSAGQASAGYGRFDDLVVTTRIATPVGDLRLGTGTPNAAGPDLRALFVGSEGAFGVITEVSVRVRPVPAVRWYEMWALPSFSSALNVMRTLVQDGHSPDLFRLSDEPETEVALVLQGRSTARAVRLLSRLRGIRKPVFLLCGWEGGSESVDHRRRLVAPLLKKARGVSLGRKAGESWRRHRFNGPLQRDVLLDLGVLVETLETATTWTKLLDLYDGVRTALVESLTVEGVAPIVMAHVSHVYPTGASLYFTVMGRQEADGISQWGKAKAAASLAIVDVGATITHHHAVGRDHAPYLEAEVGEVGMKLLEATKNLLDPHGILNPGVLVPAPTPIPPPPRRAS</sequence>
<dbReference type="Gene3D" id="3.30.70.3450">
    <property type="match status" value="1"/>
</dbReference>
<dbReference type="PANTHER" id="PTHR46568">
    <property type="entry name" value="ALKYLDIHYDROXYACETONEPHOSPHATE SYNTHASE, PEROXISOMAL"/>
    <property type="match status" value="1"/>
</dbReference>
<evidence type="ECO:0000256" key="1">
    <source>
        <dbReference type="ARBA" id="ARBA00008000"/>
    </source>
</evidence>
<dbReference type="InterPro" id="IPR006094">
    <property type="entry name" value="Oxid_FAD_bind_N"/>
</dbReference>
<feature type="domain" description="FAD-binding PCMH-type" evidence="5">
    <location>
        <begin position="103"/>
        <end position="284"/>
    </location>
</feature>
<evidence type="ECO:0000256" key="3">
    <source>
        <dbReference type="ARBA" id="ARBA00022827"/>
    </source>
</evidence>
<dbReference type="Gene3D" id="3.30.300.330">
    <property type="match status" value="1"/>
</dbReference>
<evidence type="ECO:0000259" key="5">
    <source>
        <dbReference type="PROSITE" id="PS51387"/>
    </source>
</evidence>
<keyword evidence="4" id="KW-0560">Oxidoreductase</keyword>
<dbReference type="InterPro" id="IPR016167">
    <property type="entry name" value="FAD-bd_PCMH_sub1"/>
</dbReference>
<keyword evidence="3" id="KW-0274">FAD</keyword>
<dbReference type="InterPro" id="IPR016166">
    <property type="entry name" value="FAD-bd_PCMH"/>
</dbReference>
<dbReference type="Proteomes" id="UP001595699">
    <property type="component" value="Unassembled WGS sequence"/>
</dbReference>
<comment type="caution">
    <text evidence="6">The sequence shown here is derived from an EMBL/GenBank/DDBJ whole genome shotgun (WGS) entry which is preliminary data.</text>
</comment>
<evidence type="ECO:0000256" key="2">
    <source>
        <dbReference type="ARBA" id="ARBA00022630"/>
    </source>
</evidence>
<keyword evidence="7" id="KW-1185">Reference proteome</keyword>
<dbReference type="InterPro" id="IPR036318">
    <property type="entry name" value="FAD-bd_PCMH-like_sf"/>
</dbReference>
<dbReference type="PROSITE" id="PS51387">
    <property type="entry name" value="FAD_PCMH"/>
    <property type="match status" value="1"/>
</dbReference>
<dbReference type="Gene3D" id="1.10.45.10">
    <property type="entry name" value="Vanillyl-alcohol Oxidase, Chain A, domain 4"/>
    <property type="match status" value="1"/>
</dbReference>
<dbReference type="InterPro" id="IPR025650">
    <property type="entry name" value="Alkyl-DHAP_Synthase"/>
</dbReference>
<dbReference type="SUPFAM" id="SSF55103">
    <property type="entry name" value="FAD-linked oxidases, C-terminal domain"/>
    <property type="match status" value="1"/>
</dbReference>
<dbReference type="RefSeq" id="WP_307782302.1">
    <property type="nucleotide sequence ID" value="NZ_JAFBCM010000001.1"/>
</dbReference>
<accession>A0ABV7YKX8</accession>
<dbReference type="Pfam" id="PF01565">
    <property type="entry name" value="FAD_binding_4"/>
    <property type="match status" value="1"/>
</dbReference>
<dbReference type="InterPro" id="IPR004113">
    <property type="entry name" value="FAD-bd_oxidored_4_C"/>
</dbReference>
<dbReference type="PANTHER" id="PTHR46568:SF1">
    <property type="entry name" value="ALKYLDIHYDROXYACETONEPHOSPHATE SYNTHASE, PEROXISOMAL"/>
    <property type="match status" value="1"/>
</dbReference>
<reference evidence="7" key="1">
    <citation type="journal article" date="2019" name="Int. J. Syst. Evol. Microbiol.">
        <title>The Global Catalogue of Microorganisms (GCM) 10K type strain sequencing project: providing services to taxonomists for standard genome sequencing and annotation.</title>
        <authorList>
            <consortium name="The Broad Institute Genomics Platform"/>
            <consortium name="The Broad Institute Genome Sequencing Center for Infectious Disease"/>
            <person name="Wu L."/>
            <person name="Ma J."/>
        </authorList>
    </citation>
    <scope>NUCLEOTIDE SEQUENCE [LARGE SCALE GENOMIC DNA]</scope>
    <source>
        <strain evidence="7">CGMCC 4.7241</strain>
    </source>
</reference>
<dbReference type="SUPFAM" id="SSF56176">
    <property type="entry name" value="FAD-binding/transporter-associated domain-like"/>
    <property type="match status" value="1"/>
</dbReference>
<evidence type="ECO:0000313" key="6">
    <source>
        <dbReference type="EMBL" id="MFC3765692.1"/>
    </source>
</evidence>
<dbReference type="EMBL" id="JBHRZH010000041">
    <property type="protein sequence ID" value="MFC3765692.1"/>
    <property type="molecule type" value="Genomic_DNA"/>
</dbReference>
<organism evidence="6 7">
    <name type="scientific">Tenggerimyces flavus</name>
    <dbReference type="NCBI Taxonomy" id="1708749"/>
    <lineage>
        <taxon>Bacteria</taxon>
        <taxon>Bacillati</taxon>
        <taxon>Actinomycetota</taxon>
        <taxon>Actinomycetes</taxon>
        <taxon>Propionibacteriales</taxon>
        <taxon>Nocardioidaceae</taxon>
        <taxon>Tenggerimyces</taxon>
    </lineage>
</organism>
<dbReference type="InterPro" id="IPR016171">
    <property type="entry name" value="Vanillyl_alc_oxidase_C-sub2"/>
</dbReference>
<proteinExistence type="inferred from homology"/>